<feature type="transmembrane region" description="Helical" evidence="1">
    <location>
        <begin position="128"/>
        <end position="149"/>
    </location>
</feature>
<evidence type="ECO:0000313" key="2">
    <source>
        <dbReference type="EMBL" id="PSN84396.1"/>
    </source>
</evidence>
<dbReference type="EMBL" id="NEXE01000288">
    <property type="protein sequence ID" value="PSN84396.1"/>
    <property type="molecule type" value="Genomic_DNA"/>
</dbReference>
<protein>
    <submittedName>
        <fullName evidence="2">Uncharacterized protein</fullName>
    </submittedName>
</protein>
<reference evidence="2 3" key="1">
    <citation type="submission" date="2017-04" db="EMBL/GenBank/DDBJ databases">
        <title>Novel microbial lineages endemic to geothermal iron-oxide mats fill important gaps in the evolutionary history of Archaea.</title>
        <authorList>
            <person name="Jay Z.J."/>
            <person name="Beam J.P."/>
            <person name="Dlakic M."/>
            <person name="Rusch D.B."/>
            <person name="Kozubal M.A."/>
            <person name="Inskeep W.P."/>
        </authorList>
    </citation>
    <scope>NUCLEOTIDE SEQUENCE [LARGE SCALE GENOMIC DNA]</scope>
    <source>
        <strain evidence="2">OSP_D</strain>
    </source>
</reference>
<keyword evidence="1" id="KW-0812">Transmembrane</keyword>
<evidence type="ECO:0000256" key="1">
    <source>
        <dbReference type="SAM" id="Phobius"/>
    </source>
</evidence>
<organism evidence="2 3">
    <name type="scientific">Candidatus Marsarchaeota G2 archaeon OSP_D</name>
    <dbReference type="NCBI Taxonomy" id="1978157"/>
    <lineage>
        <taxon>Archaea</taxon>
        <taxon>Candidatus Marsarchaeota</taxon>
        <taxon>Candidatus Marsarchaeota group 2</taxon>
    </lineage>
</organism>
<name>A0A2R6ADF1_9ARCH</name>
<comment type="caution">
    <text evidence="2">The sequence shown here is derived from an EMBL/GenBank/DDBJ whole genome shotgun (WGS) entry which is preliminary data.</text>
</comment>
<keyword evidence="1" id="KW-0472">Membrane</keyword>
<evidence type="ECO:0000313" key="3">
    <source>
        <dbReference type="Proteomes" id="UP000240322"/>
    </source>
</evidence>
<feature type="transmembrane region" description="Helical" evidence="1">
    <location>
        <begin position="21"/>
        <end position="39"/>
    </location>
</feature>
<gene>
    <name evidence="2" type="ORF">B9Q03_13120</name>
</gene>
<sequence length="158" mass="17283">MNVGVMAQQPKSTTPQLWRRGVGVLLALDFIVTLAILITDKNLQTDFGATHPYYLHWYVLLVTALVDIVGAPLVYLKSSRRLIGAAAGWSVFMALFQVADIATYKLVGFATPSQFAVYLFGLTHYNGALPYIPGLYDILLLLYVATAAVSAQTLKRSS</sequence>
<feature type="transmembrane region" description="Helical" evidence="1">
    <location>
        <begin position="82"/>
        <end position="99"/>
    </location>
</feature>
<dbReference type="Proteomes" id="UP000240322">
    <property type="component" value="Unassembled WGS sequence"/>
</dbReference>
<feature type="transmembrane region" description="Helical" evidence="1">
    <location>
        <begin position="54"/>
        <end position="75"/>
    </location>
</feature>
<keyword evidence="1" id="KW-1133">Transmembrane helix</keyword>
<proteinExistence type="predicted"/>
<accession>A0A2R6ADF1</accession>
<dbReference type="AlphaFoldDB" id="A0A2R6ADF1"/>